<dbReference type="Gene3D" id="3.30.1280.10">
    <property type="entry name" value="Phosphoribosylformylglycinamidine synthase subunit PurS"/>
    <property type="match status" value="1"/>
</dbReference>
<keyword evidence="3 6" id="KW-0547">Nucleotide-binding</keyword>
<dbReference type="PANTHER" id="PTHR34696:SF1">
    <property type="entry name" value="PHOSPHORIBOSYLFORMYLGLYCINAMIDINE SYNTHASE SUBUNIT PURS"/>
    <property type="match status" value="1"/>
</dbReference>
<dbReference type="GO" id="GO:0006189">
    <property type="term" value="P:'de novo' IMP biosynthetic process"/>
    <property type="evidence" value="ECO:0007669"/>
    <property type="project" value="UniProtKB-UniRule"/>
</dbReference>
<dbReference type="HAMAP" id="MF_01926">
    <property type="entry name" value="PurS"/>
    <property type="match status" value="1"/>
</dbReference>
<keyword evidence="1 6" id="KW-0963">Cytoplasm</keyword>
<dbReference type="PANTHER" id="PTHR34696">
    <property type="entry name" value="PHOSPHORIBOSYLFORMYLGLYCINAMIDINE SYNTHASE SUBUNIT PURS"/>
    <property type="match status" value="1"/>
</dbReference>
<dbReference type="GO" id="GO:0005524">
    <property type="term" value="F:ATP binding"/>
    <property type="evidence" value="ECO:0007669"/>
    <property type="project" value="UniProtKB-UniRule"/>
</dbReference>
<keyword evidence="4 6" id="KW-0658">Purine biosynthesis</keyword>
<dbReference type="OrthoDB" id="9799101at2"/>
<comment type="subunit">
    <text evidence="6">Part of the FGAM synthase complex composed of 1 PurL, 1 PurQ and 2 PurS subunits.</text>
</comment>
<dbReference type="Proteomes" id="UP000245433">
    <property type="component" value="Unassembled WGS sequence"/>
</dbReference>
<protein>
    <recommendedName>
        <fullName evidence="6">Phosphoribosylformylglycinamidine synthase subunit PurS</fullName>
        <shortName evidence="6">FGAM synthase</shortName>
        <ecNumber evidence="6">6.3.5.3</ecNumber>
    </recommendedName>
    <alternativeName>
        <fullName evidence="6">Formylglycinamide ribonucleotide amidotransferase subunit III</fullName>
        <shortName evidence="6">FGAR amidotransferase III</shortName>
        <shortName evidence="6">FGAR-AT III</shortName>
    </alternativeName>
    <alternativeName>
        <fullName evidence="6">Phosphoribosylformylglycinamidine synthase subunit III</fullName>
    </alternativeName>
</protein>
<comment type="catalytic activity">
    <reaction evidence="6">
        <text>N(2)-formyl-N(1)-(5-phospho-beta-D-ribosyl)glycinamide + L-glutamine + ATP + H2O = 2-formamido-N(1)-(5-O-phospho-beta-D-ribosyl)acetamidine + L-glutamate + ADP + phosphate + H(+)</text>
        <dbReference type="Rhea" id="RHEA:17129"/>
        <dbReference type="ChEBI" id="CHEBI:15377"/>
        <dbReference type="ChEBI" id="CHEBI:15378"/>
        <dbReference type="ChEBI" id="CHEBI:29985"/>
        <dbReference type="ChEBI" id="CHEBI:30616"/>
        <dbReference type="ChEBI" id="CHEBI:43474"/>
        <dbReference type="ChEBI" id="CHEBI:58359"/>
        <dbReference type="ChEBI" id="CHEBI:147286"/>
        <dbReference type="ChEBI" id="CHEBI:147287"/>
        <dbReference type="ChEBI" id="CHEBI:456216"/>
        <dbReference type="EC" id="6.3.5.3"/>
    </reaction>
</comment>
<dbReference type="Pfam" id="PF02700">
    <property type="entry name" value="PurS"/>
    <property type="match status" value="1"/>
</dbReference>
<evidence type="ECO:0000313" key="8">
    <source>
        <dbReference type="Proteomes" id="UP000245433"/>
    </source>
</evidence>
<evidence type="ECO:0000256" key="5">
    <source>
        <dbReference type="ARBA" id="ARBA00022840"/>
    </source>
</evidence>
<comment type="pathway">
    <text evidence="6">Purine metabolism; IMP biosynthesis via de novo pathway; 5-amino-1-(5-phospho-D-ribosyl)imidazole from N(2)-formyl-N(1)-(5-phospho-D-ribosyl)glycinamide: step 1/2.</text>
</comment>
<dbReference type="AlphaFoldDB" id="A0A2U1DFJ1"/>
<comment type="similarity">
    <text evidence="6">Belongs to the PurS family.</text>
</comment>
<keyword evidence="5 6" id="KW-0067">ATP-binding</keyword>
<sequence length="88" mass="9825">MYTAKIYVTYKPSIVDPQGEVIQAALQRMNYQGITSVTQGKYFEVNLAAPNVAAAKNEVADFTDALLINQNTETYRFELVSNDDEVQS</sequence>
<accession>A0A2U1DFJ1</accession>
<dbReference type="NCBIfam" id="NF004630">
    <property type="entry name" value="PRK05974.1"/>
    <property type="match status" value="1"/>
</dbReference>
<evidence type="ECO:0000256" key="1">
    <source>
        <dbReference type="ARBA" id="ARBA00022490"/>
    </source>
</evidence>
<dbReference type="InterPro" id="IPR003850">
    <property type="entry name" value="PurS"/>
</dbReference>
<dbReference type="GO" id="GO:0004642">
    <property type="term" value="F:phosphoribosylformylglycinamidine synthase activity"/>
    <property type="evidence" value="ECO:0007669"/>
    <property type="project" value="UniProtKB-UniRule"/>
</dbReference>
<keyword evidence="8" id="KW-1185">Reference proteome</keyword>
<evidence type="ECO:0000256" key="3">
    <source>
        <dbReference type="ARBA" id="ARBA00022741"/>
    </source>
</evidence>
<evidence type="ECO:0000313" key="7">
    <source>
        <dbReference type="EMBL" id="PVY86312.1"/>
    </source>
</evidence>
<comment type="subcellular location">
    <subcellularLocation>
        <location evidence="6">Cytoplasm</location>
    </subcellularLocation>
</comment>
<evidence type="ECO:0000256" key="4">
    <source>
        <dbReference type="ARBA" id="ARBA00022755"/>
    </source>
</evidence>
<proteinExistence type="inferred from homology"/>
<dbReference type="RefSeq" id="WP_089937589.1">
    <property type="nucleotide sequence ID" value="NZ_CAKOEW010000002.1"/>
</dbReference>
<dbReference type="EC" id="6.3.5.3" evidence="6"/>
<dbReference type="EMBL" id="QEKT01000001">
    <property type="protein sequence ID" value="PVY86312.1"/>
    <property type="molecule type" value="Genomic_DNA"/>
</dbReference>
<dbReference type="InterPro" id="IPR036604">
    <property type="entry name" value="PurS-like_sf"/>
</dbReference>
<dbReference type="UniPathway" id="UPA00074">
    <property type="reaction ID" value="UER00128"/>
</dbReference>
<dbReference type="GO" id="GO:0005737">
    <property type="term" value="C:cytoplasm"/>
    <property type="evidence" value="ECO:0007669"/>
    <property type="project" value="UniProtKB-SubCell"/>
</dbReference>
<name>A0A2U1DFJ1_9LACO</name>
<comment type="function">
    <text evidence="6">Part of the phosphoribosylformylglycinamidine synthase complex involved in the purines biosynthetic pathway. Catalyzes the ATP-dependent conversion of formylglycinamide ribonucleotide (FGAR) and glutamine to yield formylglycinamidine ribonucleotide (FGAM) and glutamate. The FGAM synthase complex is composed of three subunits. PurQ produces an ammonia molecule by converting glutamine to glutamate. PurL transfers the ammonia molecule to FGAR to form FGAM in an ATP-dependent manner. PurS interacts with PurQ and PurL and is thought to assist in the transfer of the ammonia molecule from PurQ to PurL.</text>
</comment>
<reference evidence="7 8" key="1">
    <citation type="submission" date="2018-04" db="EMBL/GenBank/DDBJ databases">
        <title>Genomic Encyclopedia of Type Strains, Phase IV (KMG-IV): sequencing the most valuable type-strain genomes for metagenomic binning, comparative biology and taxonomic classification.</title>
        <authorList>
            <person name="Goeker M."/>
        </authorList>
    </citation>
    <scope>NUCLEOTIDE SEQUENCE [LARGE SCALE GENOMIC DNA]</scope>
    <source>
        <strain evidence="7 8">DSM 28795</strain>
    </source>
</reference>
<keyword evidence="2 6" id="KW-0436">Ligase</keyword>
<gene>
    <name evidence="6" type="primary">purS</name>
    <name evidence="7" type="ORF">C7384_101227</name>
</gene>
<dbReference type="NCBIfam" id="TIGR00302">
    <property type="entry name" value="phosphoribosylformylglycinamidine synthase subunit PurS"/>
    <property type="match status" value="1"/>
</dbReference>
<organism evidence="7 8">
    <name type="scientific">Convivina intestini</name>
    <dbReference type="NCBI Taxonomy" id="1505726"/>
    <lineage>
        <taxon>Bacteria</taxon>
        <taxon>Bacillati</taxon>
        <taxon>Bacillota</taxon>
        <taxon>Bacilli</taxon>
        <taxon>Lactobacillales</taxon>
        <taxon>Lactobacillaceae</taxon>
        <taxon>Convivina</taxon>
    </lineage>
</organism>
<evidence type="ECO:0000256" key="2">
    <source>
        <dbReference type="ARBA" id="ARBA00022598"/>
    </source>
</evidence>
<dbReference type="SUPFAM" id="SSF82697">
    <property type="entry name" value="PurS-like"/>
    <property type="match status" value="1"/>
</dbReference>
<comment type="caution">
    <text evidence="7">The sequence shown here is derived from an EMBL/GenBank/DDBJ whole genome shotgun (WGS) entry which is preliminary data.</text>
</comment>
<evidence type="ECO:0000256" key="6">
    <source>
        <dbReference type="HAMAP-Rule" id="MF_01926"/>
    </source>
</evidence>